<accession>A0ACC6RQ30</accession>
<dbReference type="Proteomes" id="UP001392318">
    <property type="component" value="Unassembled WGS sequence"/>
</dbReference>
<sequence>MNMRAVETDRQIDTDYRLEDRYLREDGAVFLTGTQALVRILIEQARADRLAGLKTAGLVSGYRGSPLGGFDQELWRQKTLLADFDVRFEPGLNEDLGATMLWGAQQLDAFPGKRVEGVYSMWYGKGPGVDRTGDVFRNANMLGTARHGGVLAVAGDDHAAQSSMFPHQTDHVFEGAMMPILFPASVEEYIEYGLAGYALSRFSGLWVGFKAITETVESGRSMRVGRGAPLRLPADIAVPAQRGFNYDPQLRWPAERAELERRVLEERLPAALAFMRANPLDRALLRPAQARVGIVTVGKAHADVLAAFEALGLTAGRLEQLGIGLYKVGMIWPLETEGLKAFARGMQALFVVEEKRSFVERQIKEALFNVRADERPSVHGKTLGEREPLLPAAMEFAPEQLAHALQRFFRHVEIDVPLLATGATQARLGGAQRVIALAQVPQGGPLTRKPFFCAGCPHNTSTRLPEGSHAAAGIGCHIMALGEAGNTATFCQMGGEGVQWVGMSTFTDMPHLFVNLGDGTYQHSGSLAIRQAVAARANVTYKILFNDAVAMTGGQPAEGGLTVHRVVAQVQAEGVNEVVVVTDRPEQYAGSQALPAGVTHLHRDALDALQRRLREQKGVSVIVYDQTCAAEKRRRRKRGKLIDPPTRVVINPAVCEGCGDCSVQSNCIAIEPLETELGRKRAINQSSCNKDTSCVKGFCPSFVTVEGMESKRPDAARIQRIEAELRATLAPPARVPQALEQHLRMVVTGVGGTGVVTIGAILAMAAHLEGRGASTLDFTGLAQKNGAVLSHVQIAQSRGLITTSRIGAHAANVLLGCDAVVAASSGALSRLPGSGARAIVNERINATADFVRDGDLPVSEAVHQAAIESAMGADGAVFWDCTAAAEAIFGDAIASNMMMVGYAFQSGLVPLGEASILQAIGLNGAAVKMNERAFLWGRLIAQDARALERVTGADIAVADTPFDLARFVAGRERDLTQYQNAAYAKRYRALVETVAEAERAIEGASGALAQAAARHYFKVLAYKDEYEVARLHTDGGFRAYLAGLFDGTAGKKTFHMAPPLLTRRDAQTGRRNKIALRGVWAEPLLRVLKHGKALRGTALDPFARQRDRVIERAMIGEFEDDVRLVLGKLTQQTLAAAVGLLGVPGAVRGFGIVKERNYERSRGVREKYRAELAGEPV</sequence>
<evidence type="ECO:0000313" key="1">
    <source>
        <dbReference type="EMBL" id="MEM5403654.1"/>
    </source>
</evidence>
<proteinExistence type="predicted"/>
<name>A0ACC6RQ30_9BURK</name>
<keyword evidence="2" id="KW-1185">Reference proteome</keyword>
<organism evidence="1 2">
    <name type="scientific">Paraburkholderia unamae</name>
    <dbReference type="NCBI Taxonomy" id="219649"/>
    <lineage>
        <taxon>Bacteria</taxon>
        <taxon>Pseudomonadati</taxon>
        <taxon>Pseudomonadota</taxon>
        <taxon>Betaproteobacteria</taxon>
        <taxon>Burkholderiales</taxon>
        <taxon>Burkholderiaceae</taxon>
        <taxon>Paraburkholderia</taxon>
    </lineage>
</organism>
<comment type="caution">
    <text evidence="1">The sequence shown here is derived from an EMBL/GenBank/DDBJ whole genome shotgun (WGS) entry which is preliminary data.</text>
</comment>
<reference evidence="1" key="1">
    <citation type="submission" date="2024-01" db="EMBL/GenBank/DDBJ databases">
        <title>The diversity of rhizobia nodulating Mimosa spp. in eleven states of Brazil covering several biomes is determined by host plant, location, and edaphic factors.</title>
        <authorList>
            <person name="Rouws L."/>
            <person name="Barauna A."/>
            <person name="Beukes C."/>
            <person name="De Faria S.M."/>
            <person name="Gross E."/>
            <person name="Dos Reis Junior F.B."/>
            <person name="Simon M."/>
            <person name="Maluk M."/>
            <person name="Odee D.W."/>
            <person name="Kenicer G."/>
            <person name="Young J.P.W."/>
            <person name="Reis V.M."/>
            <person name="Zilli J."/>
            <person name="James E.K."/>
        </authorList>
    </citation>
    <scope>NUCLEOTIDE SEQUENCE</scope>
    <source>
        <strain evidence="1">JPY452</strain>
    </source>
</reference>
<protein>
    <submittedName>
        <fullName evidence="1">Indolepyruvate ferredoxin oxidoreductase family protein</fullName>
    </submittedName>
</protein>
<dbReference type="EMBL" id="JAYMRU010000023">
    <property type="protein sequence ID" value="MEM5403654.1"/>
    <property type="molecule type" value="Genomic_DNA"/>
</dbReference>
<gene>
    <name evidence="1" type="ORF">VSR83_27070</name>
</gene>
<evidence type="ECO:0000313" key="2">
    <source>
        <dbReference type="Proteomes" id="UP001392318"/>
    </source>
</evidence>